<evidence type="ECO:0000256" key="4">
    <source>
        <dbReference type="ARBA" id="ARBA00022694"/>
    </source>
</evidence>
<reference evidence="10 11" key="1">
    <citation type="submission" date="2018-06" db="EMBL/GenBank/DDBJ databases">
        <authorList>
            <consortium name="Pathogen Informatics"/>
            <person name="Doyle S."/>
        </authorList>
    </citation>
    <scope>NUCLEOTIDE SEQUENCE [LARGE SCALE GENOMIC DNA]</scope>
    <source>
        <strain evidence="10 11">NCTC12229</strain>
    </source>
</reference>
<keyword evidence="6 8" id="KW-0067">ATP-binding</keyword>
<dbReference type="InterPro" id="IPR012094">
    <property type="entry name" value="tRNA_Ile_lys_synt"/>
</dbReference>
<evidence type="ECO:0000256" key="2">
    <source>
        <dbReference type="ARBA" id="ARBA00022490"/>
    </source>
</evidence>
<dbReference type="NCBIfam" id="TIGR02432">
    <property type="entry name" value="lysidine_TilS_N"/>
    <property type="match status" value="1"/>
</dbReference>
<dbReference type="GO" id="GO:0006400">
    <property type="term" value="P:tRNA modification"/>
    <property type="evidence" value="ECO:0007669"/>
    <property type="project" value="UniProtKB-UniRule"/>
</dbReference>
<dbReference type="Pfam" id="PF01171">
    <property type="entry name" value="ATP_bind_3"/>
    <property type="match status" value="1"/>
</dbReference>
<dbReference type="SMART" id="SM00977">
    <property type="entry name" value="TilS_C"/>
    <property type="match status" value="1"/>
</dbReference>
<dbReference type="InterPro" id="IPR012795">
    <property type="entry name" value="tRNA_Ile_lys_synt_N"/>
</dbReference>
<gene>
    <name evidence="8 10" type="primary">tilS</name>
    <name evidence="10" type="ORF">NCTC12229_02130</name>
</gene>
<proteinExistence type="inferred from homology"/>
<dbReference type="EC" id="6.3.4.19" evidence="8"/>
<dbReference type="GO" id="GO:0005524">
    <property type="term" value="F:ATP binding"/>
    <property type="evidence" value="ECO:0007669"/>
    <property type="project" value="UniProtKB-UniRule"/>
</dbReference>
<evidence type="ECO:0000256" key="1">
    <source>
        <dbReference type="ARBA" id="ARBA00004496"/>
    </source>
</evidence>
<keyword evidence="3 8" id="KW-0436">Ligase</keyword>
<dbReference type="InterPro" id="IPR011063">
    <property type="entry name" value="TilS/TtcA_N"/>
</dbReference>
<feature type="binding site" evidence="8">
    <location>
        <begin position="42"/>
        <end position="47"/>
    </location>
    <ligand>
        <name>ATP</name>
        <dbReference type="ChEBI" id="CHEBI:30616"/>
    </ligand>
</feature>
<dbReference type="AlphaFoldDB" id="A0A378WTJ6"/>
<keyword evidence="5 8" id="KW-0547">Nucleotide-binding</keyword>
<dbReference type="SUPFAM" id="SSF52402">
    <property type="entry name" value="Adenine nucleotide alpha hydrolases-like"/>
    <property type="match status" value="1"/>
</dbReference>
<dbReference type="Gene3D" id="3.40.50.620">
    <property type="entry name" value="HUPs"/>
    <property type="match status" value="1"/>
</dbReference>
<evidence type="ECO:0000256" key="7">
    <source>
        <dbReference type="ARBA" id="ARBA00048539"/>
    </source>
</evidence>
<dbReference type="CDD" id="cd01992">
    <property type="entry name" value="TilS_N"/>
    <property type="match status" value="1"/>
</dbReference>
<keyword evidence="2 8" id="KW-0963">Cytoplasm</keyword>
<comment type="domain">
    <text evidence="8">The N-terminal region contains the highly conserved SGGXDS motif, predicted to be a P-loop motif involved in ATP binding.</text>
</comment>
<evidence type="ECO:0000256" key="3">
    <source>
        <dbReference type="ARBA" id="ARBA00022598"/>
    </source>
</evidence>
<dbReference type="GO" id="GO:0032267">
    <property type="term" value="F:tRNA(Ile)-lysidine synthase activity"/>
    <property type="evidence" value="ECO:0007669"/>
    <property type="project" value="UniProtKB-EC"/>
</dbReference>
<evidence type="ECO:0000259" key="9">
    <source>
        <dbReference type="SMART" id="SM00977"/>
    </source>
</evidence>
<name>A0A378WTJ6_9NEIS</name>
<dbReference type="HAMAP" id="MF_01161">
    <property type="entry name" value="tRNA_Ile_lys_synt"/>
    <property type="match status" value="1"/>
</dbReference>
<dbReference type="SUPFAM" id="SSF82829">
    <property type="entry name" value="MesJ substrate recognition domain-like"/>
    <property type="match status" value="1"/>
</dbReference>
<dbReference type="Gene3D" id="1.20.59.20">
    <property type="match status" value="1"/>
</dbReference>
<evidence type="ECO:0000256" key="6">
    <source>
        <dbReference type="ARBA" id="ARBA00022840"/>
    </source>
</evidence>
<dbReference type="GO" id="GO:0005737">
    <property type="term" value="C:cytoplasm"/>
    <property type="evidence" value="ECO:0007669"/>
    <property type="project" value="UniProtKB-SubCell"/>
</dbReference>
<evidence type="ECO:0000313" key="11">
    <source>
        <dbReference type="Proteomes" id="UP000254055"/>
    </source>
</evidence>
<evidence type="ECO:0000256" key="5">
    <source>
        <dbReference type="ARBA" id="ARBA00022741"/>
    </source>
</evidence>
<comment type="subcellular location">
    <subcellularLocation>
        <location evidence="1 8">Cytoplasm</location>
    </subcellularLocation>
</comment>
<dbReference type="OrthoDB" id="9807403at2"/>
<dbReference type="Proteomes" id="UP000254055">
    <property type="component" value="Unassembled WGS sequence"/>
</dbReference>
<sequence>MSLTNNGFSSDQHVAPNSLALHVDSSWPETIAPGTVIEVGLSGGVDSVVLLHVLAALREKRGIVLKAVHVHHGLNSRADEWADFCRKYCMALNVPLRVEHVDVKHNSRLGIEAEARKERYRVFSDGLSQVVALAHHQNDQVETFMLAALRGGGLRALSAMPRMRMLNATAQIWRPLLDIPRIELEKYAAENRLEYIEDDSNQNPAFLRNWLRNEALPLWRERVPHLDSHVISSIKSLQGELALLNEVIAEDYADICRSGWFDIERWKSLSRLRRHQQLLHHAKTNGLGIPRAESVEDFARTLAQAATAEWSLPQGKMYAYRGRLFAQKNGWENTCPWVKNGGIQQSRLKDIIQKNSFTLDRHSFGLCEEVLDSLCIIRSANADDAIELAVGRKNVWKILQERKIPPFARRYWPVVIDSQNRCVAIANILVNVHYGCRNGSMVVFSKFNQFILEPK</sequence>
<comment type="catalytic activity">
    <reaction evidence="7 8">
        <text>cytidine(34) in tRNA(Ile2) + L-lysine + ATP = lysidine(34) in tRNA(Ile2) + AMP + diphosphate + H(+)</text>
        <dbReference type="Rhea" id="RHEA:43744"/>
        <dbReference type="Rhea" id="RHEA-COMP:10625"/>
        <dbReference type="Rhea" id="RHEA-COMP:10670"/>
        <dbReference type="ChEBI" id="CHEBI:15378"/>
        <dbReference type="ChEBI" id="CHEBI:30616"/>
        <dbReference type="ChEBI" id="CHEBI:32551"/>
        <dbReference type="ChEBI" id="CHEBI:33019"/>
        <dbReference type="ChEBI" id="CHEBI:82748"/>
        <dbReference type="ChEBI" id="CHEBI:83665"/>
        <dbReference type="ChEBI" id="CHEBI:456215"/>
        <dbReference type="EC" id="6.3.4.19"/>
    </reaction>
</comment>
<dbReference type="NCBIfam" id="TIGR02433">
    <property type="entry name" value="lysidine_TilS_C"/>
    <property type="match status" value="1"/>
</dbReference>
<dbReference type="PANTHER" id="PTHR43033:SF1">
    <property type="entry name" value="TRNA(ILE)-LYSIDINE SYNTHASE-RELATED"/>
    <property type="match status" value="1"/>
</dbReference>
<dbReference type="InterPro" id="IPR012796">
    <property type="entry name" value="Lysidine-tRNA-synth_C"/>
</dbReference>
<protein>
    <recommendedName>
        <fullName evidence="8">tRNA(Ile)-lysidine synthase</fullName>
        <ecNumber evidence="8">6.3.4.19</ecNumber>
    </recommendedName>
    <alternativeName>
        <fullName evidence="8">tRNA(Ile)-2-lysyl-cytidine synthase</fullName>
    </alternativeName>
    <alternativeName>
        <fullName evidence="8">tRNA(Ile)-lysidine synthetase</fullName>
    </alternativeName>
</protein>
<dbReference type="InterPro" id="IPR014729">
    <property type="entry name" value="Rossmann-like_a/b/a_fold"/>
</dbReference>
<dbReference type="RefSeq" id="WP_115134723.1">
    <property type="nucleotide sequence ID" value="NZ_UGRS01000002.1"/>
</dbReference>
<dbReference type="EMBL" id="UGRS01000002">
    <property type="protein sequence ID" value="SUA44640.1"/>
    <property type="molecule type" value="Genomic_DNA"/>
</dbReference>
<comment type="similarity">
    <text evidence="8">Belongs to the tRNA(Ile)-lysidine synthase family.</text>
</comment>
<dbReference type="Pfam" id="PF11734">
    <property type="entry name" value="TilS_C"/>
    <property type="match status" value="1"/>
</dbReference>
<dbReference type="SUPFAM" id="SSF56037">
    <property type="entry name" value="PheT/TilS domain"/>
    <property type="match status" value="1"/>
</dbReference>
<dbReference type="PANTHER" id="PTHR43033">
    <property type="entry name" value="TRNA(ILE)-LYSIDINE SYNTHASE-RELATED"/>
    <property type="match status" value="1"/>
</dbReference>
<feature type="domain" description="Lysidine-tRNA(Ile) synthetase C-terminal" evidence="9">
    <location>
        <begin position="375"/>
        <end position="446"/>
    </location>
</feature>
<comment type="function">
    <text evidence="8">Ligates lysine onto the cytidine present at position 34 of the AUA codon-specific tRNA(Ile) that contains the anticodon CAU, in an ATP-dependent manner. Cytidine is converted to lysidine, thus changing the amino acid specificity of the tRNA from methionine to isoleucine.</text>
</comment>
<accession>A0A378WTJ6</accession>
<evidence type="ECO:0000256" key="8">
    <source>
        <dbReference type="HAMAP-Rule" id="MF_01161"/>
    </source>
</evidence>
<organism evidence="10 11">
    <name type="scientific">Neisseria zoodegmatis</name>
    <dbReference type="NCBI Taxonomy" id="326523"/>
    <lineage>
        <taxon>Bacteria</taxon>
        <taxon>Pseudomonadati</taxon>
        <taxon>Pseudomonadota</taxon>
        <taxon>Betaproteobacteria</taxon>
        <taxon>Neisseriales</taxon>
        <taxon>Neisseriaceae</taxon>
        <taxon>Neisseria</taxon>
    </lineage>
</organism>
<keyword evidence="4 8" id="KW-0819">tRNA processing</keyword>
<evidence type="ECO:0000313" key="10">
    <source>
        <dbReference type="EMBL" id="SUA44640.1"/>
    </source>
</evidence>